<gene>
    <name evidence="2" type="ORF">PPENT_87.1.T0140363</name>
</gene>
<dbReference type="PANTHER" id="PTHR12621:SF7">
    <property type="entry name" value="CYSTEINE AND HISTIDINE-RICH DOMAIN-CONTAINING PROTEIN 1"/>
    <property type="match status" value="1"/>
</dbReference>
<keyword evidence="1" id="KW-1133">Transmembrane helix</keyword>
<evidence type="ECO:0000256" key="1">
    <source>
        <dbReference type="SAM" id="Phobius"/>
    </source>
</evidence>
<feature type="transmembrane region" description="Helical" evidence="1">
    <location>
        <begin position="30"/>
        <end position="51"/>
    </location>
</feature>
<sequence length="466" mass="55950">MQHFLQLVDQYVIEEKVLFSRSISEPKNKFGGIMTIILYGASLIYFLFQFIEWRSNNKLPKTTTTQMQIDDLERVWNEDVIAEIWYTKKHQDQIDPFDPQQLIYYPIFQTMPAHIQQNFKFEQIILDDGRKVNKIIFENMELIGSPYSFSSWNKVDYQLQFERCNQDLLKDGMKCADQNLYEKYQEQNNLIQVQIFIQQFNIKTKKLDKIPKIYNVNLMIGKMVYYEVQFEVNSINIDDGFLLPNSNKYQFFSNFYQLKYEYDSDYSIKHFGDSPILLIYFTMDQIKQQTLYEYPKISEILADTGSIISWILSISYFIIKYNENVSLNQMKNDILKIYFSDYQKFIIKKNCFGKIIQIQTNEKQYNKNEIIQIFQKLDSLALEKLGFKNLLQEIFKIKYLLYRILGKEEIIRQSEQSQSLEKLIEKYLIQNTIVFQKSQNQIVKLKYYFKDTLGRIISYKYLKLGI</sequence>
<keyword evidence="1" id="KW-0812">Transmembrane</keyword>
<reference evidence="2" key="1">
    <citation type="submission" date="2021-01" db="EMBL/GenBank/DDBJ databases">
        <authorList>
            <consortium name="Genoscope - CEA"/>
            <person name="William W."/>
        </authorList>
    </citation>
    <scope>NUCLEOTIDE SEQUENCE</scope>
</reference>
<dbReference type="PANTHER" id="PTHR12621">
    <property type="entry name" value="CYSTEINE AND HISTIDINE-RICH DOMAIN CHORD -CONTAINING PROTEIN"/>
    <property type="match status" value="1"/>
</dbReference>
<proteinExistence type="predicted"/>
<accession>A0A8S1SVM2</accession>
<organism evidence="2 3">
    <name type="scientific">Paramecium pentaurelia</name>
    <dbReference type="NCBI Taxonomy" id="43138"/>
    <lineage>
        <taxon>Eukaryota</taxon>
        <taxon>Sar</taxon>
        <taxon>Alveolata</taxon>
        <taxon>Ciliophora</taxon>
        <taxon>Intramacronucleata</taxon>
        <taxon>Oligohymenophorea</taxon>
        <taxon>Peniculida</taxon>
        <taxon>Parameciidae</taxon>
        <taxon>Paramecium</taxon>
    </lineage>
</organism>
<evidence type="ECO:0008006" key="4">
    <source>
        <dbReference type="Google" id="ProtNLM"/>
    </source>
</evidence>
<dbReference type="Proteomes" id="UP000689195">
    <property type="component" value="Unassembled WGS sequence"/>
</dbReference>
<dbReference type="GO" id="GO:0008270">
    <property type="term" value="F:zinc ion binding"/>
    <property type="evidence" value="ECO:0007669"/>
    <property type="project" value="TreeGrafter"/>
</dbReference>
<evidence type="ECO:0000313" key="3">
    <source>
        <dbReference type="Proteomes" id="UP000689195"/>
    </source>
</evidence>
<keyword evidence="3" id="KW-1185">Reference proteome</keyword>
<dbReference type="AlphaFoldDB" id="A0A8S1SVM2"/>
<keyword evidence="1" id="KW-0472">Membrane</keyword>
<dbReference type="EMBL" id="CAJJDO010000014">
    <property type="protein sequence ID" value="CAD8145671.1"/>
    <property type="molecule type" value="Genomic_DNA"/>
</dbReference>
<name>A0A8S1SVM2_9CILI</name>
<protein>
    <recommendedName>
        <fullName evidence="4">Transmembrane protein</fullName>
    </recommendedName>
</protein>
<dbReference type="OrthoDB" id="10379185at2759"/>
<evidence type="ECO:0000313" key="2">
    <source>
        <dbReference type="EMBL" id="CAD8145671.1"/>
    </source>
</evidence>
<comment type="caution">
    <text evidence="2">The sequence shown here is derived from an EMBL/GenBank/DDBJ whole genome shotgun (WGS) entry which is preliminary data.</text>
</comment>